<reference evidence="1 2" key="1">
    <citation type="submission" date="2018-06" db="EMBL/GenBank/DDBJ databases">
        <title>Genomic Encyclopedia of Archaeal and Bacterial Type Strains, Phase II (KMG-II): from individual species to whole genera.</title>
        <authorList>
            <person name="Goeker M."/>
        </authorList>
    </citation>
    <scope>NUCLEOTIDE SEQUENCE [LARGE SCALE GENOMIC DNA]</scope>
    <source>
        <strain evidence="1 2">DSM 22011</strain>
    </source>
</reference>
<dbReference type="Proteomes" id="UP000249165">
    <property type="component" value="Unassembled WGS sequence"/>
</dbReference>
<sequence length="66" mass="7213">MNEGPAGGRSLREKVDDVEILRWDGDISAISVRADNGPWLTVPACDEKWIGKTELDLIAEQGAFCP</sequence>
<organism evidence="1 2">
    <name type="scientific">Salipiger aestuarii</name>
    <dbReference type="NCBI Taxonomy" id="568098"/>
    <lineage>
        <taxon>Bacteria</taxon>
        <taxon>Pseudomonadati</taxon>
        <taxon>Pseudomonadota</taxon>
        <taxon>Alphaproteobacteria</taxon>
        <taxon>Rhodobacterales</taxon>
        <taxon>Roseobacteraceae</taxon>
        <taxon>Salipiger</taxon>
    </lineage>
</organism>
<gene>
    <name evidence="1" type="ORF">ATI53_101516</name>
</gene>
<proteinExistence type="predicted"/>
<protein>
    <submittedName>
        <fullName evidence="1">Uncharacterized protein</fullName>
    </submittedName>
</protein>
<keyword evidence="2" id="KW-1185">Reference proteome</keyword>
<dbReference type="OrthoDB" id="9814072at2"/>
<comment type="caution">
    <text evidence="1">The sequence shown here is derived from an EMBL/GenBank/DDBJ whole genome shotgun (WGS) entry which is preliminary data.</text>
</comment>
<dbReference type="EMBL" id="QLMG01000015">
    <property type="protein sequence ID" value="RAK17218.1"/>
    <property type="molecule type" value="Genomic_DNA"/>
</dbReference>
<name>A0A327Y7V9_9RHOB</name>
<dbReference type="RefSeq" id="WP_111550308.1">
    <property type="nucleotide sequence ID" value="NZ_QLMG01000015.1"/>
</dbReference>
<accession>A0A327Y7V9</accession>
<evidence type="ECO:0000313" key="1">
    <source>
        <dbReference type="EMBL" id="RAK17218.1"/>
    </source>
</evidence>
<evidence type="ECO:0000313" key="2">
    <source>
        <dbReference type="Proteomes" id="UP000249165"/>
    </source>
</evidence>
<dbReference type="AlphaFoldDB" id="A0A327Y7V9"/>